<protein>
    <submittedName>
        <fullName evidence="4">DNA-binding transcriptional regulator, AcrR family</fullName>
    </submittedName>
</protein>
<organism evidence="4 5">
    <name type="scientific">Parapedobacter composti</name>
    <dbReference type="NCBI Taxonomy" id="623281"/>
    <lineage>
        <taxon>Bacteria</taxon>
        <taxon>Pseudomonadati</taxon>
        <taxon>Bacteroidota</taxon>
        <taxon>Sphingobacteriia</taxon>
        <taxon>Sphingobacteriales</taxon>
        <taxon>Sphingobacteriaceae</taxon>
        <taxon>Parapedobacter</taxon>
    </lineage>
</organism>
<feature type="domain" description="HTH tetR-type" evidence="3">
    <location>
        <begin position="16"/>
        <end position="76"/>
    </location>
</feature>
<sequence>MSKTRKRYQGEINDKNRSKHKLINAVGEVIEKQGYTGLTSTNIAKAAGMSRRAISLYFGTVENLIEIYVKGKDYWVGIAEQADLLDIDKQEKDTRKVLECFLLNQFRYFYNNREMQKIVAWQISEPSDIMLHVCDTREKVSEFFFKLSDKELDGKNIDLRAVAALLVGGIYHLVLHAKNTDSLFCELDINNQTDFQRIEKAISLVLKLVYDLQP</sequence>
<dbReference type="PROSITE" id="PS50977">
    <property type="entry name" value="HTH_TETR_2"/>
    <property type="match status" value="1"/>
</dbReference>
<dbReference type="InterPro" id="IPR001647">
    <property type="entry name" value="HTH_TetR"/>
</dbReference>
<evidence type="ECO:0000313" key="4">
    <source>
        <dbReference type="EMBL" id="SFB96300.1"/>
    </source>
</evidence>
<dbReference type="GO" id="GO:0003677">
    <property type="term" value="F:DNA binding"/>
    <property type="evidence" value="ECO:0007669"/>
    <property type="project" value="UniProtKB-UniRule"/>
</dbReference>
<dbReference type="Proteomes" id="UP000199577">
    <property type="component" value="Unassembled WGS sequence"/>
</dbReference>
<evidence type="ECO:0000256" key="2">
    <source>
        <dbReference type="PROSITE-ProRule" id="PRU00335"/>
    </source>
</evidence>
<dbReference type="SUPFAM" id="SSF46689">
    <property type="entry name" value="Homeodomain-like"/>
    <property type="match status" value="1"/>
</dbReference>
<feature type="DNA-binding region" description="H-T-H motif" evidence="2">
    <location>
        <begin position="39"/>
        <end position="58"/>
    </location>
</feature>
<evidence type="ECO:0000259" key="3">
    <source>
        <dbReference type="PROSITE" id="PS50977"/>
    </source>
</evidence>
<dbReference type="Gene3D" id="1.10.357.10">
    <property type="entry name" value="Tetracycline Repressor, domain 2"/>
    <property type="match status" value="1"/>
</dbReference>
<dbReference type="Pfam" id="PF00440">
    <property type="entry name" value="TetR_N"/>
    <property type="match status" value="1"/>
</dbReference>
<dbReference type="STRING" id="623281.SAMN05421747_102339"/>
<name>A0A1I1FGW7_9SPHI</name>
<gene>
    <name evidence="4" type="ORF">SAMN05421747_102339</name>
</gene>
<dbReference type="AlphaFoldDB" id="A0A1I1FGW7"/>
<proteinExistence type="predicted"/>
<reference evidence="4 5" key="1">
    <citation type="submission" date="2016-10" db="EMBL/GenBank/DDBJ databases">
        <authorList>
            <person name="de Groot N.N."/>
        </authorList>
    </citation>
    <scope>NUCLEOTIDE SEQUENCE [LARGE SCALE GENOMIC DNA]</scope>
    <source>
        <strain evidence="4 5">DSM 22900</strain>
    </source>
</reference>
<keyword evidence="1 2" id="KW-0238">DNA-binding</keyword>
<evidence type="ECO:0000256" key="1">
    <source>
        <dbReference type="ARBA" id="ARBA00023125"/>
    </source>
</evidence>
<dbReference type="RefSeq" id="WP_090971624.1">
    <property type="nucleotide sequence ID" value="NZ_FOLL01000002.1"/>
</dbReference>
<dbReference type="EMBL" id="FOLL01000002">
    <property type="protein sequence ID" value="SFB96300.1"/>
    <property type="molecule type" value="Genomic_DNA"/>
</dbReference>
<evidence type="ECO:0000313" key="5">
    <source>
        <dbReference type="Proteomes" id="UP000199577"/>
    </source>
</evidence>
<dbReference type="OrthoDB" id="836882at2"/>
<accession>A0A1I1FGW7</accession>
<keyword evidence="5" id="KW-1185">Reference proteome</keyword>
<dbReference type="PRINTS" id="PR00455">
    <property type="entry name" value="HTHTETR"/>
</dbReference>
<dbReference type="InterPro" id="IPR009057">
    <property type="entry name" value="Homeodomain-like_sf"/>
</dbReference>